<dbReference type="SUPFAM" id="SSF51569">
    <property type="entry name" value="Aldolase"/>
    <property type="match status" value="1"/>
</dbReference>
<comment type="caution">
    <text evidence="2">The sequence shown here is derived from an EMBL/GenBank/DDBJ whole genome shotgun (WGS) entry which is preliminary data.</text>
</comment>
<evidence type="ECO:0000313" key="3">
    <source>
        <dbReference type="Proteomes" id="UP000531840"/>
    </source>
</evidence>
<dbReference type="EMBL" id="JACBYF010000086">
    <property type="protein sequence ID" value="NYS48202.1"/>
    <property type="molecule type" value="Genomic_DNA"/>
</dbReference>
<protein>
    <submittedName>
        <fullName evidence="2">Class II D-tagatose-bisphosphate aldolase, non-catalytic subunit</fullName>
    </submittedName>
</protein>
<feature type="non-terminal residue" evidence="2">
    <location>
        <position position="1"/>
    </location>
</feature>
<gene>
    <name evidence="2" type="ORF">HZY85_08495</name>
</gene>
<name>A0ABX2T1A7_9BACL</name>
<dbReference type="PANTHER" id="PTHR32502:SF12">
    <property type="entry name" value="D-TAGATOSE-1,6-BISPHOSPHATE ALDOLASE SUBUNIT GATZ"/>
    <property type="match status" value="1"/>
</dbReference>
<dbReference type="Gene3D" id="3.20.20.70">
    <property type="entry name" value="Aldolase class I"/>
    <property type="match status" value="1"/>
</dbReference>
<comment type="pathway">
    <text evidence="1">Carbohydrate metabolism.</text>
</comment>
<dbReference type="PANTHER" id="PTHR32502">
    <property type="entry name" value="N-ACETYLGALACTOSAMINE PERMEASE II COMPONENT-RELATED"/>
    <property type="match status" value="1"/>
</dbReference>
<dbReference type="InterPro" id="IPR013785">
    <property type="entry name" value="Aldolase_TIM"/>
</dbReference>
<dbReference type="Proteomes" id="UP000531840">
    <property type="component" value="Unassembled WGS sequence"/>
</dbReference>
<organism evidence="2 3">
    <name type="scientific">Gemelliphila palaticanis</name>
    <dbReference type="NCBI Taxonomy" id="81950"/>
    <lineage>
        <taxon>Bacteria</taxon>
        <taxon>Bacillati</taxon>
        <taxon>Bacillota</taxon>
        <taxon>Bacilli</taxon>
        <taxon>Bacillales</taxon>
        <taxon>Gemellaceae</taxon>
        <taxon>Gemelliphila</taxon>
    </lineage>
</organism>
<dbReference type="InterPro" id="IPR012062">
    <property type="entry name" value="GatZ/KbaZ-like"/>
</dbReference>
<feature type="non-terminal residue" evidence="2">
    <location>
        <position position="147"/>
    </location>
</feature>
<reference evidence="2 3" key="1">
    <citation type="submission" date="2020-07" db="EMBL/GenBank/DDBJ databases">
        <title>MOT database genomes.</title>
        <authorList>
            <person name="Joseph S."/>
            <person name="Aduse-Opoku J."/>
            <person name="Hashim A."/>
            <person name="Wade W."/>
            <person name="Curtis M."/>
        </authorList>
    </citation>
    <scope>NUCLEOTIDE SEQUENCE [LARGE SCALE GENOMIC DNA]</scope>
    <source>
        <strain evidence="2 3">CIP 106318</strain>
    </source>
</reference>
<evidence type="ECO:0000313" key="2">
    <source>
        <dbReference type="EMBL" id="NYS48202.1"/>
    </source>
</evidence>
<evidence type="ECO:0000256" key="1">
    <source>
        <dbReference type="ARBA" id="ARBA00005007"/>
    </source>
</evidence>
<accession>A0ABX2T1A7</accession>
<dbReference type="InterPro" id="IPR050303">
    <property type="entry name" value="GatZ_KbaZ_carbometab"/>
</dbReference>
<dbReference type="Pfam" id="PF08013">
    <property type="entry name" value="GatZ_KbaZ-like"/>
    <property type="match status" value="1"/>
</dbReference>
<proteinExistence type="predicted"/>
<keyword evidence="3" id="KW-1185">Reference proteome</keyword>
<sequence length="147" mass="16012">LVIEAALRFDLATNNKVLIEATSNQVNQFGGYTGMKPADFRDFVYNIAQETGFPRERLILGGDHLGPNCWQNEPAAAAMEKSVELIKAYVAAGFSKIHLDASMPCADDPTPLDPMVVAQRAAVLCQAAETTATEEQKRHLTYVIGTE</sequence>